<evidence type="ECO:0000313" key="1">
    <source>
        <dbReference type="EMBL" id="MBR0668122.1"/>
    </source>
</evidence>
<accession>A0ABS5F6E3</accession>
<name>A0ABS5F6E3_9PROT</name>
<reference evidence="2" key="1">
    <citation type="journal article" date="2021" name="Syst. Appl. Microbiol.">
        <title>Roseomonas hellenica sp. nov., isolated from roots of wild-growing Alkanna tinctoria.</title>
        <authorList>
            <person name="Rat A."/>
            <person name="Naranjo H.D."/>
            <person name="Lebbe L."/>
            <person name="Cnockaert M."/>
            <person name="Krigas N."/>
            <person name="Grigoriadou K."/>
            <person name="Maloupa E."/>
            <person name="Willems A."/>
        </authorList>
    </citation>
    <scope>NUCLEOTIDE SEQUENCE [LARGE SCALE GENOMIC DNA]</scope>
    <source>
        <strain evidence="2">LMG 31523</strain>
    </source>
</reference>
<organism evidence="1 2">
    <name type="scientific">Plastoroseomonas hellenica</name>
    <dbReference type="NCBI Taxonomy" id="2687306"/>
    <lineage>
        <taxon>Bacteria</taxon>
        <taxon>Pseudomonadati</taxon>
        <taxon>Pseudomonadota</taxon>
        <taxon>Alphaproteobacteria</taxon>
        <taxon>Acetobacterales</taxon>
        <taxon>Acetobacteraceae</taxon>
        <taxon>Plastoroseomonas</taxon>
    </lineage>
</organism>
<dbReference type="Proteomes" id="UP001196870">
    <property type="component" value="Unassembled WGS sequence"/>
</dbReference>
<sequence length="142" mass="14700">MSSTRRLPAPTPSLLGAVRAGTHDRILVIGAPAGAADLMVDAIRRGCRGAAAFAAPPARPEPAEVVVAPRVETAEAGLAVAACARRALRRGGRLVMRALGAGAAGIAASLRDYGFERVRLRAQAEGDLLLVCRRAGMRRAAR</sequence>
<gene>
    <name evidence="1" type="ORF">GXW71_27460</name>
</gene>
<dbReference type="RefSeq" id="WP_211855897.1">
    <property type="nucleotide sequence ID" value="NZ_JAAGBB010000048.1"/>
</dbReference>
<keyword evidence="2" id="KW-1185">Reference proteome</keyword>
<comment type="caution">
    <text evidence="1">The sequence shown here is derived from an EMBL/GenBank/DDBJ whole genome shotgun (WGS) entry which is preliminary data.</text>
</comment>
<dbReference type="EMBL" id="JAAGBB010000048">
    <property type="protein sequence ID" value="MBR0668122.1"/>
    <property type="molecule type" value="Genomic_DNA"/>
</dbReference>
<protein>
    <submittedName>
        <fullName evidence="1">Uncharacterized protein</fullName>
    </submittedName>
</protein>
<proteinExistence type="predicted"/>
<evidence type="ECO:0000313" key="2">
    <source>
        <dbReference type="Proteomes" id="UP001196870"/>
    </source>
</evidence>